<dbReference type="OrthoDB" id="9777090at2"/>
<evidence type="ECO:0000313" key="3">
    <source>
        <dbReference type="EMBL" id="SNS49159.1"/>
    </source>
</evidence>
<evidence type="ECO:0000259" key="2">
    <source>
        <dbReference type="Pfam" id="PF12146"/>
    </source>
</evidence>
<feature type="domain" description="Serine aminopeptidase S33" evidence="2">
    <location>
        <begin position="70"/>
        <end position="176"/>
    </location>
</feature>
<accession>A0A239EX15</accession>
<dbReference type="SUPFAM" id="SSF53474">
    <property type="entry name" value="alpha/beta-Hydrolases"/>
    <property type="match status" value="1"/>
</dbReference>
<protein>
    <recommendedName>
        <fullName evidence="2">Serine aminopeptidase S33 domain-containing protein</fullName>
    </recommendedName>
</protein>
<organism evidence="3 4">
    <name type="scientific">Ekhidna lutea</name>
    <dbReference type="NCBI Taxonomy" id="447679"/>
    <lineage>
        <taxon>Bacteria</taxon>
        <taxon>Pseudomonadati</taxon>
        <taxon>Bacteroidota</taxon>
        <taxon>Cytophagia</taxon>
        <taxon>Cytophagales</taxon>
        <taxon>Reichenbachiellaceae</taxon>
        <taxon>Ekhidna</taxon>
    </lineage>
</organism>
<keyword evidence="1" id="KW-1133">Transmembrane helix</keyword>
<sequence length="266" mass="30365">MSAFRILVVALLCIYVLIGLGIYLLQESLIFLPQSLPEDYEYSFEKDFEEHDLTMKDGAVINALYFKQQDSKGLIVYFHGNAGNLARWGEIAIPFVDLGYEVLITDYRGYGKSTGKRSEKKMLQDADEIYAFANKLEIEERIILFGRSLGSAFASYLAGKNTPTKLILESPFYSLPGVAGKMFPIYPTSTLLRFRFHNARYLKNTKTPIYIFHGTEDEVVPYESGKKLATKFEERSTFISIPGGHHNDLAAFDEYWREIEIVLNDE</sequence>
<dbReference type="AlphaFoldDB" id="A0A239EX15"/>
<gene>
    <name evidence="3" type="ORF">SAMN05421640_0369</name>
</gene>
<keyword evidence="4" id="KW-1185">Reference proteome</keyword>
<keyword evidence="1" id="KW-0812">Transmembrane</keyword>
<dbReference type="PANTHER" id="PTHR12277:SF81">
    <property type="entry name" value="PROTEIN ABHD13"/>
    <property type="match status" value="1"/>
</dbReference>
<dbReference type="EMBL" id="FZPD01000001">
    <property type="protein sequence ID" value="SNS49159.1"/>
    <property type="molecule type" value="Genomic_DNA"/>
</dbReference>
<dbReference type="PANTHER" id="PTHR12277">
    <property type="entry name" value="ALPHA/BETA HYDROLASE DOMAIN-CONTAINING PROTEIN"/>
    <property type="match status" value="1"/>
</dbReference>
<proteinExistence type="predicted"/>
<dbReference type="Gene3D" id="3.40.50.1820">
    <property type="entry name" value="alpha/beta hydrolase"/>
    <property type="match status" value="1"/>
</dbReference>
<dbReference type="InterPro" id="IPR029058">
    <property type="entry name" value="AB_hydrolase_fold"/>
</dbReference>
<dbReference type="RefSeq" id="WP_089355142.1">
    <property type="nucleotide sequence ID" value="NZ_FZPD01000001.1"/>
</dbReference>
<dbReference type="Proteomes" id="UP000198393">
    <property type="component" value="Unassembled WGS sequence"/>
</dbReference>
<dbReference type="Pfam" id="PF12146">
    <property type="entry name" value="Hydrolase_4"/>
    <property type="match status" value="1"/>
</dbReference>
<dbReference type="InterPro" id="IPR022742">
    <property type="entry name" value="Hydrolase_4"/>
</dbReference>
<name>A0A239EX15_EKHLU</name>
<evidence type="ECO:0000256" key="1">
    <source>
        <dbReference type="SAM" id="Phobius"/>
    </source>
</evidence>
<reference evidence="3 4" key="1">
    <citation type="submission" date="2017-06" db="EMBL/GenBank/DDBJ databases">
        <authorList>
            <person name="Kim H.J."/>
            <person name="Triplett B.A."/>
        </authorList>
    </citation>
    <scope>NUCLEOTIDE SEQUENCE [LARGE SCALE GENOMIC DNA]</scope>
    <source>
        <strain evidence="3 4">DSM 19307</strain>
    </source>
</reference>
<keyword evidence="1" id="KW-0472">Membrane</keyword>
<feature type="transmembrane region" description="Helical" evidence="1">
    <location>
        <begin position="6"/>
        <end position="25"/>
    </location>
</feature>
<evidence type="ECO:0000313" key="4">
    <source>
        <dbReference type="Proteomes" id="UP000198393"/>
    </source>
</evidence>